<evidence type="ECO:0000313" key="1">
    <source>
        <dbReference type="EMBL" id="GAA4465314.1"/>
    </source>
</evidence>
<comment type="caution">
    <text evidence="1">The sequence shown here is derived from an EMBL/GenBank/DDBJ whole genome shotgun (WGS) entry which is preliminary data.</text>
</comment>
<dbReference type="RefSeq" id="WP_345081648.1">
    <property type="nucleotide sequence ID" value="NZ_BAABFA010000010.1"/>
</dbReference>
<reference evidence="2" key="1">
    <citation type="journal article" date="2019" name="Int. J. Syst. Evol. Microbiol.">
        <title>The Global Catalogue of Microorganisms (GCM) 10K type strain sequencing project: providing services to taxonomists for standard genome sequencing and annotation.</title>
        <authorList>
            <consortium name="The Broad Institute Genomics Platform"/>
            <consortium name="The Broad Institute Genome Sequencing Center for Infectious Disease"/>
            <person name="Wu L."/>
            <person name="Ma J."/>
        </authorList>
    </citation>
    <scope>NUCLEOTIDE SEQUENCE [LARGE SCALE GENOMIC DNA]</scope>
    <source>
        <strain evidence="2">JCM 32105</strain>
    </source>
</reference>
<evidence type="ECO:0000313" key="2">
    <source>
        <dbReference type="Proteomes" id="UP001500067"/>
    </source>
</evidence>
<keyword evidence="2" id="KW-1185">Reference proteome</keyword>
<dbReference type="Proteomes" id="UP001500067">
    <property type="component" value="Unassembled WGS sequence"/>
</dbReference>
<sequence length="117" mass="13187">MGAKYTRPTLKITAGRNDIERLAEAYDAAVQQMPHLMDGNDTGHEALLYDHAVEMRDLLGGLIGRGQQTFTITMRISDARAAWQLWQWGFDVPMLCAMAVRRLRDVLDRERVSGVIA</sequence>
<dbReference type="EMBL" id="BAABFA010000010">
    <property type="protein sequence ID" value="GAA4465314.1"/>
    <property type="molecule type" value="Genomic_DNA"/>
</dbReference>
<protein>
    <submittedName>
        <fullName evidence="1">Uncharacterized protein</fullName>
    </submittedName>
</protein>
<gene>
    <name evidence="1" type="ORF">GCM10023093_17300</name>
</gene>
<proteinExistence type="predicted"/>
<accession>A0ABP8ND20</accession>
<name>A0ABP8ND20_9BACT</name>
<organism evidence="1 2">
    <name type="scientific">Nemorincola caseinilytica</name>
    <dbReference type="NCBI Taxonomy" id="2054315"/>
    <lineage>
        <taxon>Bacteria</taxon>
        <taxon>Pseudomonadati</taxon>
        <taxon>Bacteroidota</taxon>
        <taxon>Chitinophagia</taxon>
        <taxon>Chitinophagales</taxon>
        <taxon>Chitinophagaceae</taxon>
        <taxon>Nemorincola</taxon>
    </lineage>
</organism>